<dbReference type="SUPFAM" id="SSF56935">
    <property type="entry name" value="Porins"/>
    <property type="match status" value="1"/>
</dbReference>
<dbReference type="NCBIfam" id="TIGR03016">
    <property type="entry name" value="pepcterm_hypo_1"/>
    <property type="match status" value="1"/>
</dbReference>
<feature type="signal peptide" evidence="1">
    <location>
        <begin position="1"/>
        <end position="23"/>
    </location>
</feature>
<dbReference type="EMBL" id="JAFKCV010000009">
    <property type="protein sequence ID" value="MBN7826673.1"/>
    <property type="molecule type" value="Genomic_DNA"/>
</dbReference>
<gene>
    <name evidence="2" type="ORF">J0A66_15665</name>
</gene>
<feature type="chain" id="PRO_5037291006" evidence="1">
    <location>
        <begin position="24"/>
        <end position="539"/>
    </location>
</feature>
<comment type="caution">
    <text evidence="2">The sequence shown here is derived from an EMBL/GenBank/DDBJ whole genome shotgun (WGS) entry which is preliminary data.</text>
</comment>
<protein>
    <submittedName>
        <fullName evidence="2">TIGR03016 family PEP-CTERM system-associated outer membrane protein</fullName>
    </submittedName>
</protein>
<dbReference type="Proteomes" id="UP000664654">
    <property type="component" value="Unassembled WGS sequence"/>
</dbReference>
<dbReference type="InterPro" id="IPR017467">
    <property type="entry name" value="CHP03016_PEP-CTERM"/>
</dbReference>
<evidence type="ECO:0000313" key="3">
    <source>
        <dbReference type="Proteomes" id="UP000664654"/>
    </source>
</evidence>
<dbReference type="AlphaFoldDB" id="A0A939DQ85"/>
<dbReference type="Gene3D" id="2.40.160.10">
    <property type="entry name" value="Porin"/>
    <property type="match status" value="1"/>
</dbReference>
<reference evidence="2" key="1">
    <citation type="submission" date="2021-03" db="EMBL/GenBank/DDBJ databases">
        <title>novel species isolated from a fishpond in China.</title>
        <authorList>
            <person name="Lu H."/>
            <person name="Cai Z."/>
        </authorList>
    </citation>
    <scope>NUCLEOTIDE SEQUENCE</scope>
    <source>
        <strain evidence="2">JCM 30855</strain>
    </source>
</reference>
<organism evidence="2 3">
    <name type="scientific">Bowmanella dokdonensis</name>
    <dbReference type="NCBI Taxonomy" id="751969"/>
    <lineage>
        <taxon>Bacteria</taxon>
        <taxon>Pseudomonadati</taxon>
        <taxon>Pseudomonadota</taxon>
        <taxon>Gammaproteobacteria</taxon>
        <taxon>Alteromonadales</taxon>
        <taxon>Alteromonadaceae</taxon>
        <taxon>Bowmanella</taxon>
    </lineage>
</organism>
<keyword evidence="3" id="KW-1185">Reference proteome</keyword>
<evidence type="ECO:0000256" key="1">
    <source>
        <dbReference type="SAM" id="SignalP"/>
    </source>
</evidence>
<dbReference type="RefSeq" id="WP_206574780.1">
    <property type="nucleotide sequence ID" value="NZ_JAFKCV010000009.1"/>
</dbReference>
<name>A0A939DQ85_9ALTE</name>
<sequence length="539" mass="60654">MARIPVKLTFLSISVLSGLATQAGELTFAPEITLSGVQYETDYAEREDLDNTAIVLKPSLTSNYDSRIWDAALSVKHTAVFQDENSSELDKSFTDYRFNSDLSLWDDRLGLQVSSSRTKRATSQADSLVVDPLLGASELVKSRNRNAVLSFESRDSGVIAFSGSASAGEVETGSFEEGGNNSFRGLNNKNYQTVARLYQGNDINNLYFDITSQYSLTKREAERGDFESRNLSARAGVALTERIYAIVRGNDDSNKIEDSEISSGQLESTTYGAGLEWRRSSNRYIAVTYNQYEQNDRKQQYVGLDLNWAFTQRTSVSANIGKRFFGDSYQFSLEHNTKHWRSQIGYSDSLTSFTRQQLVTEDLGVFVCPIGELDPTQCFQPDSPNYEPGAGEQFLNFVNQDIELSEEVILNKSAFASLGFERRKISLSLNYRYSEQEYIERAREQRTSGMQFSATYEMGPRTSLQLQSAFSKTENLLQFGERKATNSSIGINRELNRDMDLNLSYRYVDNDNEGDTFGGGLSAQSYTDHRVTLSLVYRL</sequence>
<evidence type="ECO:0000313" key="2">
    <source>
        <dbReference type="EMBL" id="MBN7826673.1"/>
    </source>
</evidence>
<keyword evidence="1" id="KW-0732">Signal</keyword>
<dbReference type="InterPro" id="IPR023614">
    <property type="entry name" value="Porin_dom_sf"/>
</dbReference>
<accession>A0A939DQ85</accession>
<proteinExistence type="predicted"/>